<accession>A0ABY9XFM9</accession>
<dbReference type="RefSeq" id="WP_189759609.1">
    <property type="nucleotide sequence ID" value="NZ_CAWPOC010000190.1"/>
</dbReference>
<dbReference type="EMBL" id="CP133647">
    <property type="protein sequence ID" value="WNH01370.1"/>
    <property type="molecule type" value="Genomic_DNA"/>
</dbReference>
<reference evidence="2 3" key="1">
    <citation type="journal article" date="2023" name="Access Microbiol">
        <title>The genome of a steinernematid-associated Pseudomonas piscis bacterium encodes the biosynthesis of insect toxins.</title>
        <authorList>
            <person name="Awori R.M."/>
            <person name="Hendre P."/>
            <person name="Amugune N.O."/>
        </authorList>
    </citation>
    <scope>NUCLEOTIDE SEQUENCE [LARGE SCALE GENOMIC DNA]</scope>
    <source>
        <strain evidence="2 3">97</strain>
    </source>
</reference>
<evidence type="ECO:0000313" key="2">
    <source>
        <dbReference type="EMBL" id="WNH01370.1"/>
    </source>
</evidence>
<dbReference type="InterPro" id="IPR018873">
    <property type="entry name" value="KilA-N_DNA-bd_domain"/>
</dbReference>
<evidence type="ECO:0000259" key="1">
    <source>
        <dbReference type="Pfam" id="PF10543"/>
    </source>
</evidence>
<organism evidence="2 3">
    <name type="scientific">Xenorhabdus griffiniae</name>
    <dbReference type="NCBI Taxonomy" id="351672"/>
    <lineage>
        <taxon>Bacteria</taxon>
        <taxon>Pseudomonadati</taxon>
        <taxon>Pseudomonadota</taxon>
        <taxon>Gammaproteobacteria</taxon>
        <taxon>Enterobacterales</taxon>
        <taxon>Morganellaceae</taxon>
        <taxon>Xenorhabdus</taxon>
    </lineage>
</organism>
<dbReference type="GeneID" id="88857164"/>
<protein>
    <submittedName>
        <fullName evidence="2">ORF6N domain-containing protein</fullName>
    </submittedName>
</protein>
<keyword evidence="3" id="KW-1185">Reference proteome</keyword>
<feature type="domain" description="KilA-N DNA-binding" evidence="1">
    <location>
        <begin position="16"/>
        <end position="101"/>
    </location>
</feature>
<gene>
    <name evidence="2" type="ORF">QL112_016365</name>
</gene>
<dbReference type="Pfam" id="PF10543">
    <property type="entry name" value="ORF6N"/>
    <property type="match status" value="1"/>
</dbReference>
<dbReference type="Proteomes" id="UP001300348">
    <property type="component" value="Chromosome"/>
</dbReference>
<sequence length="262" mass="29806">MSKKDELVTIDSSHLPVIEWQGVRVVTTETLAAGYGTEPTNIRSNIANHRSRFIEGVHVFTLKGDDFRAFKNQGNNIDLVNKHANQVALFTEKGAARMSKIIDTDEAWSFFEKMEFAYFHQKKPTTNPSALPGNYIEALEALLTTEKEKLAIVQERDEARRTKSQISRRREAQALGKLGAVTRKCRELEERLGESTKHSTITSVQKATEKEYKFAPLRKWCRENNMEATDVPDPRYGSVKSWPAEAWLAVYGVDLKKLFGKK</sequence>
<evidence type="ECO:0000313" key="3">
    <source>
        <dbReference type="Proteomes" id="UP001300348"/>
    </source>
</evidence>
<proteinExistence type="predicted"/>
<name>A0ABY9XFM9_9GAMM</name>